<evidence type="ECO:0000313" key="1">
    <source>
        <dbReference type="EMBL" id="OEY68380.1"/>
    </source>
</evidence>
<protein>
    <submittedName>
        <fullName evidence="1">Monooxygenase</fullName>
    </submittedName>
</protein>
<dbReference type="GO" id="GO:0004497">
    <property type="term" value="F:monooxygenase activity"/>
    <property type="evidence" value="ECO:0007669"/>
    <property type="project" value="UniProtKB-KW"/>
</dbReference>
<dbReference type="InterPro" id="IPR011008">
    <property type="entry name" value="Dimeric_a/b-barrel"/>
</dbReference>
<name>A0A1E7Q2P2_9GAMM</name>
<dbReference type="SUPFAM" id="SSF54909">
    <property type="entry name" value="Dimeric alpha+beta barrel"/>
    <property type="match status" value="1"/>
</dbReference>
<accession>A0A1E7Q2P2</accession>
<dbReference type="Gene3D" id="3.30.70.100">
    <property type="match status" value="1"/>
</dbReference>
<dbReference type="RefSeq" id="WP_070047946.1">
    <property type="nucleotide sequence ID" value="NZ_CBCSDO010000001.1"/>
</dbReference>
<dbReference type="NCBIfam" id="NF008333">
    <property type="entry name" value="PRK11118.1"/>
    <property type="match status" value="1"/>
</dbReference>
<gene>
    <name evidence="1" type="ORF">BI198_01465</name>
</gene>
<dbReference type="AlphaFoldDB" id="A0A1E7Q2P2"/>
<organism evidence="1 2">
    <name type="scientific">Rheinheimera salexigens</name>
    <dbReference type="NCBI Taxonomy" id="1628148"/>
    <lineage>
        <taxon>Bacteria</taxon>
        <taxon>Pseudomonadati</taxon>
        <taxon>Pseudomonadota</taxon>
        <taxon>Gammaproteobacteria</taxon>
        <taxon>Chromatiales</taxon>
        <taxon>Chromatiaceae</taxon>
        <taxon>Rheinheimera</taxon>
    </lineage>
</organism>
<keyword evidence="1" id="KW-0560">Oxidoreductase</keyword>
<proteinExistence type="predicted"/>
<comment type="caution">
    <text evidence="1">The sequence shown here is derived from an EMBL/GenBank/DDBJ whole genome shotgun (WGS) entry which is preliminary data.</text>
</comment>
<sequence length="101" mass="11431">MQKLLQIDFPFNGPFGEEMSTVLAELAQSITEEPGFIWKIWTEQQSLKEAGGIYLFTDEPSAQAYLEKHTARLKSLGVNEVRARIYDVNQSLSKITKAPIK</sequence>
<reference evidence="2" key="1">
    <citation type="submission" date="2016-09" db="EMBL/GenBank/DDBJ databases">
        <authorList>
            <person name="Wan X."/>
            <person name="Hou S."/>
        </authorList>
    </citation>
    <scope>NUCLEOTIDE SEQUENCE [LARGE SCALE GENOMIC DNA]</scope>
    <source>
        <strain evidence="2">KH87</strain>
    </source>
</reference>
<keyword evidence="1" id="KW-0503">Monooxygenase</keyword>
<dbReference type="PANTHER" id="PTHR39169">
    <property type="match status" value="1"/>
</dbReference>
<dbReference type="OrthoDB" id="1440627at2"/>
<dbReference type="PANTHER" id="PTHR39169:SF1">
    <property type="entry name" value="MONOOXYGENASE YDHR-RELATED"/>
    <property type="match status" value="1"/>
</dbReference>
<dbReference type="EMBL" id="MKEK01000001">
    <property type="protein sequence ID" value="OEY68380.1"/>
    <property type="molecule type" value="Genomic_DNA"/>
</dbReference>
<evidence type="ECO:0000313" key="2">
    <source>
        <dbReference type="Proteomes" id="UP000242258"/>
    </source>
</evidence>
<dbReference type="Proteomes" id="UP000242258">
    <property type="component" value="Unassembled WGS sequence"/>
</dbReference>
<keyword evidence="2" id="KW-1185">Reference proteome</keyword>
<dbReference type="Pfam" id="PF08803">
    <property type="entry name" value="ydhR"/>
    <property type="match status" value="1"/>
</dbReference>
<dbReference type="InterPro" id="IPR014910">
    <property type="entry name" value="YdhR"/>
</dbReference>